<feature type="region of interest" description="Disordered" evidence="4">
    <location>
        <begin position="38"/>
        <end position="58"/>
    </location>
</feature>
<dbReference type="PROSITE" id="PS50297">
    <property type="entry name" value="ANK_REP_REGION"/>
    <property type="match status" value="1"/>
</dbReference>
<evidence type="ECO:0000256" key="1">
    <source>
        <dbReference type="ARBA" id="ARBA00022737"/>
    </source>
</evidence>
<dbReference type="SUPFAM" id="SSF48403">
    <property type="entry name" value="Ankyrin repeat"/>
    <property type="match status" value="1"/>
</dbReference>
<proteinExistence type="predicted"/>
<feature type="repeat" description="ANK" evidence="3">
    <location>
        <begin position="228"/>
        <end position="260"/>
    </location>
</feature>
<dbReference type="PANTHER" id="PTHR24201:SF16">
    <property type="entry name" value="ANKYRIN-1-LIKE-RELATED"/>
    <property type="match status" value="1"/>
</dbReference>
<dbReference type="Pfam" id="PF13637">
    <property type="entry name" value="Ank_4"/>
    <property type="match status" value="1"/>
</dbReference>
<dbReference type="InterPro" id="IPR050776">
    <property type="entry name" value="Ank_Repeat/CDKN_Inhibitor"/>
</dbReference>
<protein>
    <submittedName>
        <fullName evidence="5">Ankyrin repeat domain-containing protein</fullName>
    </submittedName>
</protein>
<dbReference type="Gene3D" id="1.25.40.20">
    <property type="entry name" value="Ankyrin repeat-containing domain"/>
    <property type="match status" value="1"/>
</dbReference>
<evidence type="ECO:0000256" key="4">
    <source>
        <dbReference type="SAM" id="MobiDB-lite"/>
    </source>
</evidence>
<gene>
    <name evidence="5" type="ORF">EEJ42_42675</name>
</gene>
<evidence type="ECO:0000256" key="3">
    <source>
        <dbReference type="PROSITE-ProRule" id="PRU00023"/>
    </source>
</evidence>
<dbReference type="InterPro" id="IPR036770">
    <property type="entry name" value="Ankyrin_rpt-contain_sf"/>
</dbReference>
<comment type="caution">
    <text evidence="5">The sequence shown here is derived from an EMBL/GenBank/DDBJ whole genome shotgun (WGS) entry which is preliminary data.</text>
</comment>
<reference evidence="5 6" key="1">
    <citation type="submission" date="2018-11" db="EMBL/GenBank/DDBJ databases">
        <title>The Potential of Streptomyces as Biocontrol Agents against the Tomato grey mould, Botrytis cinerea (Gray mold) Frontiers in Microbiology.</title>
        <authorList>
            <person name="Li D."/>
        </authorList>
    </citation>
    <scope>NUCLEOTIDE SEQUENCE [LARGE SCALE GENOMIC DNA]</scope>
    <source>
        <strain evidence="5 6">NEAU-LD23</strain>
    </source>
</reference>
<dbReference type="AlphaFoldDB" id="A0A3M8SZR2"/>
<keyword evidence="6" id="KW-1185">Reference proteome</keyword>
<dbReference type="EMBL" id="RIBZ01000826">
    <property type="protein sequence ID" value="RNF86938.1"/>
    <property type="molecule type" value="Genomic_DNA"/>
</dbReference>
<sequence length="452" mass="48950">MEAESGELREQLTGGRYAVVQYDIDEWSFDDADLAKLFGAPAPAAEDTDEAEDEDEDEDGASFALIGVATSVYEALDLLGEELPDEEWLTELDQEAWAEEAADFGADAVGEGEDDWIALLQGIRDPRRRSVAQLLCGVLGPMDFLTEEFEKDPYLGHVTARLPGARFVMLASAAPPHQEVAFAILELPPLGTPDPAARALLRAAASGDLAALRAAIGEGADVDTLDEYGTAPLHHAVAARTPGAVDALLAAGADPRVQAPFGNAPQFATADRPDRPHPTARRVDGDEHWTILWSLLDAGADINAVNTAGQTLLDLAIRSDPYPEQQVRLLLDRGAVSGELAHTRVDSLVSRLPYRYDDLLRVLRNQVRFLLTTGAPYDHPLDAMLGSTGYYERELSGDYLVGLVDLMLTHGVRDRPGTYGRTARESARQWVDHGLTHYQAVVDRLATAEVAP</sequence>
<dbReference type="Proteomes" id="UP000275401">
    <property type="component" value="Unassembled WGS sequence"/>
</dbReference>
<dbReference type="PANTHER" id="PTHR24201">
    <property type="entry name" value="ANK_REP_REGION DOMAIN-CONTAINING PROTEIN"/>
    <property type="match status" value="1"/>
</dbReference>
<accession>A0A3M8SZR2</accession>
<keyword evidence="1" id="KW-0677">Repeat</keyword>
<evidence type="ECO:0000256" key="2">
    <source>
        <dbReference type="ARBA" id="ARBA00023043"/>
    </source>
</evidence>
<evidence type="ECO:0000313" key="6">
    <source>
        <dbReference type="Proteomes" id="UP000275401"/>
    </source>
</evidence>
<organism evidence="5 6">
    <name type="scientific">Streptomyces botrytidirepellens</name>
    <dbReference type="NCBI Taxonomy" id="2486417"/>
    <lineage>
        <taxon>Bacteria</taxon>
        <taxon>Bacillati</taxon>
        <taxon>Actinomycetota</taxon>
        <taxon>Actinomycetes</taxon>
        <taxon>Kitasatosporales</taxon>
        <taxon>Streptomycetaceae</taxon>
        <taxon>Streptomyces</taxon>
    </lineage>
</organism>
<feature type="compositionally biased region" description="Acidic residues" evidence="4">
    <location>
        <begin position="46"/>
        <end position="58"/>
    </location>
</feature>
<evidence type="ECO:0000313" key="5">
    <source>
        <dbReference type="EMBL" id="RNF86938.1"/>
    </source>
</evidence>
<dbReference type="InterPro" id="IPR002110">
    <property type="entry name" value="Ankyrin_rpt"/>
</dbReference>
<name>A0A3M8SZR2_9ACTN</name>
<dbReference type="PROSITE" id="PS50088">
    <property type="entry name" value="ANK_REPEAT"/>
    <property type="match status" value="1"/>
</dbReference>
<keyword evidence="2 3" id="KW-0040">ANK repeat</keyword>